<name>A0ABN4TS43_9BURK</name>
<accession>A0ABN4TS43</accession>
<dbReference type="PANTHER" id="PTHR42928">
    <property type="entry name" value="TRICARBOXYLATE-BINDING PROTEIN"/>
    <property type="match status" value="1"/>
</dbReference>
<dbReference type="EMBL" id="CP017754">
    <property type="protein sequence ID" value="AOZ07675.1"/>
    <property type="molecule type" value="Genomic_DNA"/>
</dbReference>
<evidence type="ECO:0000256" key="1">
    <source>
        <dbReference type="ARBA" id="ARBA00006987"/>
    </source>
</evidence>
<feature type="chain" id="PRO_5046417960" evidence="2">
    <location>
        <begin position="29"/>
        <end position="327"/>
    </location>
</feature>
<dbReference type="Gene3D" id="3.40.190.10">
    <property type="entry name" value="Periplasmic binding protein-like II"/>
    <property type="match status" value="1"/>
</dbReference>
<evidence type="ECO:0000313" key="3">
    <source>
        <dbReference type="EMBL" id="AOZ07675.1"/>
    </source>
</evidence>
<reference evidence="3 4" key="1">
    <citation type="submission" date="2016-10" db="EMBL/GenBank/DDBJ databases">
        <title>Complete genome sequences of three Cupriavidus strains isolated from various Malaysian environments.</title>
        <authorList>
            <person name="Abdullah A.A.-A."/>
            <person name="Shafie N.A.H."/>
            <person name="Lau N.S."/>
        </authorList>
    </citation>
    <scope>NUCLEOTIDE SEQUENCE [LARGE SCALE GENOMIC DNA]</scope>
    <source>
        <strain evidence="3 4">USMAA1020</strain>
    </source>
</reference>
<dbReference type="InterPro" id="IPR006311">
    <property type="entry name" value="TAT_signal"/>
</dbReference>
<keyword evidence="2" id="KW-0732">Signal</keyword>
<proteinExistence type="inferred from homology"/>
<keyword evidence="4" id="KW-1185">Reference proteome</keyword>
<dbReference type="RefSeq" id="WP_071015756.1">
    <property type="nucleotide sequence ID" value="NZ_CP017754.1"/>
</dbReference>
<dbReference type="PANTHER" id="PTHR42928:SF5">
    <property type="entry name" value="BLR1237 PROTEIN"/>
    <property type="match status" value="1"/>
</dbReference>
<dbReference type="Proteomes" id="UP000177515">
    <property type="component" value="Chromosome 1"/>
</dbReference>
<evidence type="ECO:0000313" key="4">
    <source>
        <dbReference type="Proteomes" id="UP000177515"/>
    </source>
</evidence>
<comment type="similarity">
    <text evidence="1">Belongs to the UPF0065 (bug) family.</text>
</comment>
<feature type="signal peptide" evidence="2">
    <location>
        <begin position="1"/>
        <end position="28"/>
    </location>
</feature>
<gene>
    <name evidence="3" type="ORF">BKK80_18945</name>
</gene>
<protein>
    <submittedName>
        <fullName evidence="3">LacI family transcriptional regulator</fullName>
    </submittedName>
</protein>
<sequence>MTTHARRTVLAGLLGTALMLAGAAPVLAQAWPARPVTLVVPFAAGGTTDIIGRIVGQKLGEALRQPVVIDNRPGAGGTLGASVVARAQPDGYTFLLATVAHTMAPGIYKKLPYEFTRDLDPVGLVALTPNVLLVNPAIPAKTVPELIAYIRQHPGKVNYGSAGIGSTEHLSGELFRAMTGTDLSHVPYKGGAPMMTDLIAGQIQMAIETSPSAAPHVRSGAVKALAVTTARRSSAYPGVPTLDESGVKGFEVTTWYALVAPHGTPAEIEQRVGAELAKVLKQPEVQKRFEEQGVTAGNMNAQQLAAFIRTETAKWGKVAKESGASAE</sequence>
<dbReference type="Gene3D" id="3.40.190.150">
    <property type="entry name" value="Bordetella uptake gene, domain 1"/>
    <property type="match status" value="1"/>
</dbReference>
<dbReference type="SUPFAM" id="SSF53850">
    <property type="entry name" value="Periplasmic binding protein-like II"/>
    <property type="match status" value="1"/>
</dbReference>
<dbReference type="PROSITE" id="PS51318">
    <property type="entry name" value="TAT"/>
    <property type="match status" value="1"/>
</dbReference>
<organism evidence="3 4">
    <name type="scientific">Cupriavidus malaysiensis</name>
    <dbReference type="NCBI Taxonomy" id="367825"/>
    <lineage>
        <taxon>Bacteria</taxon>
        <taxon>Pseudomonadati</taxon>
        <taxon>Pseudomonadota</taxon>
        <taxon>Betaproteobacteria</taxon>
        <taxon>Burkholderiales</taxon>
        <taxon>Burkholderiaceae</taxon>
        <taxon>Cupriavidus</taxon>
    </lineage>
</organism>
<dbReference type="Pfam" id="PF03401">
    <property type="entry name" value="TctC"/>
    <property type="match status" value="1"/>
</dbReference>
<dbReference type="PIRSF" id="PIRSF017082">
    <property type="entry name" value="YflP"/>
    <property type="match status" value="1"/>
</dbReference>
<dbReference type="InterPro" id="IPR005064">
    <property type="entry name" value="BUG"/>
</dbReference>
<dbReference type="InterPro" id="IPR042100">
    <property type="entry name" value="Bug_dom1"/>
</dbReference>
<evidence type="ECO:0000256" key="2">
    <source>
        <dbReference type="SAM" id="SignalP"/>
    </source>
</evidence>
<dbReference type="CDD" id="cd13578">
    <property type="entry name" value="PBP2_Bug27"/>
    <property type="match status" value="1"/>
</dbReference>